<keyword evidence="1" id="KW-0732">Signal</keyword>
<organism evidence="2 3">
    <name type="scientific">Staphylotrichum tortipilum</name>
    <dbReference type="NCBI Taxonomy" id="2831512"/>
    <lineage>
        <taxon>Eukaryota</taxon>
        <taxon>Fungi</taxon>
        <taxon>Dikarya</taxon>
        <taxon>Ascomycota</taxon>
        <taxon>Pezizomycotina</taxon>
        <taxon>Sordariomycetes</taxon>
        <taxon>Sordariomycetidae</taxon>
        <taxon>Sordariales</taxon>
        <taxon>Chaetomiaceae</taxon>
        <taxon>Staphylotrichum</taxon>
    </lineage>
</organism>
<evidence type="ECO:0000313" key="3">
    <source>
        <dbReference type="Proteomes" id="UP001303889"/>
    </source>
</evidence>
<comment type="caution">
    <text evidence="2">The sequence shown here is derived from an EMBL/GenBank/DDBJ whole genome shotgun (WGS) entry which is preliminary data.</text>
</comment>
<gene>
    <name evidence="2" type="ORF">C8A05DRAFT_31385</name>
</gene>
<proteinExistence type="predicted"/>
<keyword evidence="3" id="KW-1185">Reference proteome</keyword>
<dbReference type="Proteomes" id="UP001303889">
    <property type="component" value="Unassembled WGS sequence"/>
</dbReference>
<dbReference type="Pfam" id="PF17615">
    <property type="entry name" value="C166"/>
    <property type="match status" value="1"/>
</dbReference>
<evidence type="ECO:0000313" key="2">
    <source>
        <dbReference type="EMBL" id="KAK3904810.1"/>
    </source>
</evidence>
<feature type="signal peptide" evidence="1">
    <location>
        <begin position="1"/>
        <end position="23"/>
    </location>
</feature>
<dbReference type="AlphaFoldDB" id="A0AAN6MPP0"/>
<dbReference type="EMBL" id="MU855382">
    <property type="protein sequence ID" value="KAK3904810.1"/>
    <property type="molecule type" value="Genomic_DNA"/>
</dbReference>
<evidence type="ECO:0000256" key="1">
    <source>
        <dbReference type="SAM" id="SignalP"/>
    </source>
</evidence>
<name>A0AAN6MPP0_9PEZI</name>
<feature type="chain" id="PRO_5043052321" evidence="1">
    <location>
        <begin position="24"/>
        <end position="187"/>
    </location>
</feature>
<reference evidence="2" key="2">
    <citation type="submission" date="2023-05" db="EMBL/GenBank/DDBJ databases">
        <authorList>
            <consortium name="Lawrence Berkeley National Laboratory"/>
            <person name="Steindorff A."/>
            <person name="Hensen N."/>
            <person name="Bonometti L."/>
            <person name="Westerberg I."/>
            <person name="Brannstrom I.O."/>
            <person name="Guillou S."/>
            <person name="Cros-Aarteil S."/>
            <person name="Calhoun S."/>
            <person name="Haridas S."/>
            <person name="Kuo A."/>
            <person name="Mondo S."/>
            <person name="Pangilinan J."/>
            <person name="Riley R."/>
            <person name="Labutti K."/>
            <person name="Andreopoulos B."/>
            <person name="Lipzen A."/>
            <person name="Chen C."/>
            <person name="Yanf M."/>
            <person name="Daum C."/>
            <person name="Ng V."/>
            <person name="Clum A."/>
            <person name="Ohm R."/>
            <person name="Martin F."/>
            <person name="Silar P."/>
            <person name="Natvig D."/>
            <person name="Lalanne C."/>
            <person name="Gautier V."/>
            <person name="Ament-Velasquez S.L."/>
            <person name="Kruys A."/>
            <person name="Hutchinson M.I."/>
            <person name="Powell A.J."/>
            <person name="Barry K."/>
            <person name="Miller A.N."/>
            <person name="Grigoriev I.V."/>
            <person name="Debuchy R."/>
            <person name="Gladieux P."/>
            <person name="Thoren M.H."/>
            <person name="Johannesson H."/>
        </authorList>
    </citation>
    <scope>NUCLEOTIDE SEQUENCE</scope>
    <source>
        <strain evidence="2">CBS 103.79</strain>
    </source>
</reference>
<protein>
    <submittedName>
        <fullName evidence="2">Uncharacterized protein</fullName>
    </submittedName>
</protein>
<reference evidence="2" key="1">
    <citation type="journal article" date="2023" name="Mol. Phylogenet. Evol.">
        <title>Genome-scale phylogeny and comparative genomics of the fungal order Sordariales.</title>
        <authorList>
            <person name="Hensen N."/>
            <person name="Bonometti L."/>
            <person name="Westerberg I."/>
            <person name="Brannstrom I.O."/>
            <person name="Guillou S."/>
            <person name="Cros-Aarteil S."/>
            <person name="Calhoun S."/>
            <person name="Haridas S."/>
            <person name="Kuo A."/>
            <person name="Mondo S."/>
            <person name="Pangilinan J."/>
            <person name="Riley R."/>
            <person name="LaButti K."/>
            <person name="Andreopoulos B."/>
            <person name="Lipzen A."/>
            <person name="Chen C."/>
            <person name="Yan M."/>
            <person name="Daum C."/>
            <person name="Ng V."/>
            <person name="Clum A."/>
            <person name="Steindorff A."/>
            <person name="Ohm R.A."/>
            <person name="Martin F."/>
            <person name="Silar P."/>
            <person name="Natvig D.O."/>
            <person name="Lalanne C."/>
            <person name="Gautier V."/>
            <person name="Ament-Velasquez S.L."/>
            <person name="Kruys A."/>
            <person name="Hutchinson M.I."/>
            <person name="Powell A.J."/>
            <person name="Barry K."/>
            <person name="Miller A.N."/>
            <person name="Grigoriev I.V."/>
            <person name="Debuchy R."/>
            <person name="Gladieux P."/>
            <person name="Hiltunen Thoren M."/>
            <person name="Johannesson H."/>
        </authorList>
    </citation>
    <scope>NUCLEOTIDE SEQUENCE</scope>
    <source>
        <strain evidence="2">CBS 103.79</strain>
    </source>
</reference>
<accession>A0AAN6MPP0</accession>
<sequence>MVSIRSILTGAVAFLASSITADTTTPQQVAGDINQLAQKSQALQGTAHNITALNAPLIMLEEGPFRDLVAGYTEIIQSGKKLISDLDGFGPIAGSDADQIYTAFHEFAAASQALHQILIDKAGILLKIPIISQPVTTVMLLQEAVIDGIALLLINATPAKADELNATAHSLDATLQQCVAKFYSIAI</sequence>